<evidence type="ECO:0000259" key="1">
    <source>
        <dbReference type="Pfam" id="PF05659"/>
    </source>
</evidence>
<sequence length="175" mass="19539">MASHELGGDIVGVAFGALLQAVMEMKEKAVMFKSTLSYLQTTLMAIDPLIKEMEHDNINYLLDRPREELRLLFAQIAEVTDLVDKCSRIHKLNYIARIRCQEQLLAMVDILVKRGANRDVVFCACDAFTRCIFSPESPSASTFAGEALGVFTPPRGWRLPGWRLLVSSYKTGAAL</sequence>
<proteinExistence type="predicted"/>
<dbReference type="Pfam" id="PF05659">
    <property type="entry name" value="RPW8"/>
    <property type="match status" value="1"/>
</dbReference>
<feature type="domain" description="RPW8" evidence="1">
    <location>
        <begin position="6"/>
        <end position="107"/>
    </location>
</feature>
<keyword evidence="3" id="KW-1185">Reference proteome</keyword>
<protein>
    <recommendedName>
        <fullName evidence="1">RPW8 domain-containing protein</fullName>
    </recommendedName>
</protein>
<gene>
    <name evidence="2" type="ORF">PIB30_031084</name>
</gene>
<accession>A0ABU6TDK7</accession>
<reference evidence="2 3" key="1">
    <citation type="journal article" date="2023" name="Plants (Basel)">
        <title>Bridging the Gap: Combining Genomics and Transcriptomics Approaches to Understand Stylosanthes scabra, an Orphan Legume from the Brazilian Caatinga.</title>
        <authorList>
            <person name="Ferreira-Neto J.R.C."/>
            <person name="da Silva M.D."/>
            <person name="Binneck E."/>
            <person name="de Melo N.F."/>
            <person name="da Silva R.H."/>
            <person name="de Melo A.L.T.M."/>
            <person name="Pandolfi V."/>
            <person name="Bustamante F.O."/>
            <person name="Brasileiro-Vidal A.C."/>
            <person name="Benko-Iseppon A.M."/>
        </authorList>
    </citation>
    <scope>NUCLEOTIDE SEQUENCE [LARGE SCALE GENOMIC DNA]</scope>
    <source>
        <tissue evidence="2">Leaves</tissue>
    </source>
</reference>
<dbReference type="Proteomes" id="UP001341840">
    <property type="component" value="Unassembled WGS sequence"/>
</dbReference>
<name>A0ABU6TDK7_9FABA</name>
<evidence type="ECO:0000313" key="3">
    <source>
        <dbReference type="Proteomes" id="UP001341840"/>
    </source>
</evidence>
<comment type="caution">
    <text evidence="2">The sequence shown here is derived from an EMBL/GenBank/DDBJ whole genome shotgun (WGS) entry which is preliminary data.</text>
</comment>
<evidence type="ECO:0000313" key="2">
    <source>
        <dbReference type="EMBL" id="MED6146068.1"/>
    </source>
</evidence>
<organism evidence="2 3">
    <name type="scientific">Stylosanthes scabra</name>
    <dbReference type="NCBI Taxonomy" id="79078"/>
    <lineage>
        <taxon>Eukaryota</taxon>
        <taxon>Viridiplantae</taxon>
        <taxon>Streptophyta</taxon>
        <taxon>Embryophyta</taxon>
        <taxon>Tracheophyta</taxon>
        <taxon>Spermatophyta</taxon>
        <taxon>Magnoliopsida</taxon>
        <taxon>eudicotyledons</taxon>
        <taxon>Gunneridae</taxon>
        <taxon>Pentapetalae</taxon>
        <taxon>rosids</taxon>
        <taxon>fabids</taxon>
        <taxon>Fabales</taxon>
        <taxon>Fabaceae</taxon>
        <taxon>Papilionoideae</taxon>
        <taxon>50 kb inversion clade</taxon>
        <taxon>dalbergioids sensu lato</taxon>
        <taxon>Dalbergieae</taxon>
        <taxon>Pterocarpus clade</taxon>
        <taxon>Stylosanthes</taxon>
    </lineage>
</organism>
<dbReference type="InterPro" id="IPR008808">
    <property type="entry name" value="Powdery_mildew-R_dom"/>
</dbReference>
<dbReference type="EMBL" id="JASCZI010090753">
    <property type="protein sequence ID" value="MED6146068.1"/>
    <property type="molecule type" value="Genomic_DNA"/>
</dbReference>